<evidence type="ECO:0000256" key="1">
    <source>
        <dbReference type="SAM" id="MobiDB-lite"/>
    </source>
</evidence>
<protein>
    <recommendedName>
        <fullName evidence="2">DUF397 domain-containing protein</fullName>
    </recommendedName>
</protein>
<dbReference type="AlphaFoldDB" id="A0A919MUH4"/>
<dbReference type="EMBL" id="BOMV01000082">
    <property type="protein sequence ID" value="GIF00342.1"/>
    <property type="molecule type" value="Genomic_DNA"/>
</dbReference>
<feature type="domain" description="DUF397" evidence="2">
    <location>
        <begin position="19"/>
        <end position="69"/>
    </location>
</feature>
<feature type="region of interest" description="Disordered" evidence="1">
    <location>
        <begin position="1"/>
        <end position="32"/>
    </location>
</feature>
<gene>
    <name evidence="3" type="ORF">Ari01nite_78060</name>
</gene>
<dbReference type="Proteomes" id="UP000636960">
    <property type="component" value="Unassembled WGS sequence"/>
</dbReference>
<organism evidence="3 4">
    <name type="scientific">Paractinoplanes rishiriensis</name>
    <dbReference type="NCBI Taxonomy" id="1050105"/>
    <lineage>
        <taxon>Bacteria</taxon>
        <taxon>Bacillati</taxon>
        <taxon>Actinomycetota</taxon>
        <taxon>Actinomycetes</taxon>
        <taxon>Micromonosporales</taxon>
        <taxon>Micromonosporaceae</taxon>
        <taxon>Paractinoplanes</taxon>
    </lineage>
</organism>
<name>A0A919MUH4_9ACTN</name>
<evidence type="ECO:0000313" key="3">
    <source>
        <dbReference type="EMBL" id="GIF00342.1"/>
    </source>
</evidence>
<dbReference type="InterPro" id="IPR007278">
    <property type="entry name" value="DUF397"/>
</dbReference>
<evidence type="ECO:0000259" key="2">
    <source>
        <dbReference type="Pfam" id="PF04149"/>
    </source>
</evidence>
<keyword evidence="4" id="KW-1185">Reference proteome</keyword>
<dbReference type="Pfam" id="PF04149">
    <property type="entry name" value="DUF397"/>
    <property type="match status" value="1"/>
</dbReference>
<proteinExistence type="predicted"/>
<reference evidence="3" key="1">
    <citation type="submission" date="2021-01" db="EMBL/GenBank/DDBJ databases">
        <title>Whole genome shotgun sequence of Actinoplanes rishiriensis NBRC 108556.</title>
        <authorList>
            <person name="Komaki H."/>
            <person name="Tamura T."/>
        </authorList>
    </citation>
    <scope>NUCLEOTIDE SEQUENCE</scope>
    <source>
        <strain evidence="3">NBRC 108556</strain>
    </source>
</reference>
<sequence length="81" mass="8848">MGDRSPFTGGTVDNGIASGWHKSRRSSGGNCVEVRRDGDRVLMRDSKDRSGPVLAFDVEEFRNFIADLKDGTSIPSDQDSD</sequence>
<evidence type="ECO:0000313" key="4">
    <source>
        <dbReference type="Proteomes" id="UP000636960"/>
    </source>
</evidence>
<accession>A0A919MUH4</accession>
<comment type="caution">
    <text evidence="3">The sequence shown here is derived from an EMBL/GenBank/DDBJ whole genome shotgun (WGS) entry which is preliminary data.</text>
</comment>